<name>A0A5E5BSQ2_9BURK</name>
<dbReference type="InterPro" id="IPR036259">
    <property type="entry name" value="MFS_trans_sf"/>
</dbReference>
<feature type="transmembrane region" description="Helical" evidence="6">
    <location>
        <begin position="116"/>
        <end position="137"/>
    </location>
</feature>
<feature type="domain" description="Major facilitator superfamily (MFS) profile" evidence="7">
    <location>
        <begin position="25"/>
        <end position="437"/>
    </location>
</feature>
<feature type="transmembrane region" description="Helical" evidence="6">
    <location>
        <begin position="21"/>
        <end position="47"/>
    </location>
</feature>
<evidence type="ECO:0000313" key="8">
    <source>
        <dbReference type="EMBL" id="VVE88839.1"/>
    </source>
</evidence>
<evidence type="ECO:0000256" key="1">
    <source>
        <dbReference type="ARBA" id="ARBA00004141"/>
    </source>
</evidence>
<organism evidence="8 9">
    <name type="scientific">Pandoraea bronchicola</name>
    <dbReference type="NCBI Taxonomy" id="2508287"/>
    <lineage>
        <taxon>Bacteria</taxon>
        <taxon>Pseudomonadati</taxon>
        <taxon>Pseudomonadota</taxon>
        <taxon>Betaproteobacteria</taxon>
        <taxon>Burkholderiales</taxon>
        <taxon>Burkholderiaceae</taxon>
        <taxon>Pandoraea</taxon>
    </lineage>
</organism>
<dbReference type="OrthoDB" id="7066727at2"/>
<feature type="transmembrane region" description="Helical" evidence="6">
    <location>
        <begin position="149"/>
        <end position="171"/>
    </location>
</feature>
<evidence type="ECO:0000256" key="4">
    <source>
        <dbReference type="ARBA" id="ARBA00023136"/>
    </source>
</evidence>
<sequence>MATLQSMDISRLIDAQKPGRFAFLTIFCAWILMLTDGYELTALAYAAPSLVRDWQIPRAALGPAFGINVFGIMVGSILFGFLGDRYGRKRALLWGTVWYGVLTLVTVKATTIDHLLVLRFLAGIGIGGAVPNAFVLISEFAPKRLRATWVTLMFTGYTLGASLGGAVAAMLVGPYGWHAIFLIGGIAPLAVAAVLAVVMPESLRFLVLKGWRPAEVVRLVRQIDPAANVDTSTRFYVGDEPAPSPFRWAMLFQGRLRTLTPVLWLAYIANSMALFALQNWLPILVEAVGVPARQAALVSAMLSIGGTAGGLALMRFIDRYGARMIVFLPLFGCPLVALLGSGMPAMLLTAVVFLVGFCVAGTQSGLNAVAPTVYPSTIRGKGTGIAIGVAKVGSISGPMIGGLLLSLSLPVSTLFVAAAVPVAVVVLLALVLGRTTRRGNTDESLGQPPASSPAPVTAKG</sequence>
<proteinExistence type="predicted"/>
<dbReference type="PRINTS" id="PR00173">
    <property type="entry name" value="EDTRNSPORT"/>
</dbReference>
<feature type="transmembrane region" description="Helical" evidence="6">
    <location>
        <begin position="59"/>
        <end position="79"/>
    </location>
</feature>
<keyword evidence="2 6" id="KW-0812">Transmembrane</keyword>
<dbReference type="AlphaFoldDB" id="A0A5E5BSQ2"/>
<feature type="transmembrane region" description="Helical" evidence="6">
    <location>
        <begin position="382"/>
        <end position="405"/>
    </location>
</feature>
<dbReference type="PANTHER" id="PTHR23508:SF10">
    <property type="entry name" value="CARBOXYLIC ACID TRANSPORTER PROTEIN HOMOLOG"/>
    <property type="match status" value="1"/>
</dbReference>
<dbReference type="InterPro" id="IPR011701">
    <property type="entry name" value="MFS"/>
</dbReference>
<evidence type="ECO:0000256" key="2">
    <source>
        <dbReference type="ARBA" id="ARBA00022692"/>
    </source>
</evidence>
<evidence type="ECO:0000256" key="6">
    <source>
        <dbReference type="SAM" id="Phobius"/>
    </source>
</evidence>
<evidence type="ECO:0000259" key="7">
    <source>
        <dbReference type="PROSITE" id="PS50850"/>
    </source>
</evidence>
<reference evidence="8 9" key="1">
    <citation type="submission" date="2019-08" db="EMBL/GenBank/DDBJ databases">
        <authorList>
            <person name="Peeters C."/>
        </authorList>
    </citation>
    <scope>NUCLEOTIDE SEQUENCE [LARGE SCALE GENOMIC DNA]</scope>
    <source>
        <strain evidence="8 9">LMG 20603</strain>
    </source>
</reference>
<feature type="transmembrane region" description="Helical" evidence="6">
    <location>
        <begin position="320"/>
        <end position="339"/>
    </location>
</feature>
<dbReference type="Pfam" id="PF07690">
    <property type="entry name" value="MFS_1"/>
    <property type="match status" value="2"/>
</dbReference>
<dbReference type="RefSeq" id="WP_150560107.1">
    <property type="nucleotide sequence ID" value="NZ_CABPST010000006.1"/>
</dbReference>
<dbReference type="Proteomes" id="UP000382040">
    <property type="component" value="Unassembled WGS sequence"/>
</dbReference>
<dbReference type="PANTHER" id="PTHR23508">
    <property type="entry name" value="CARBOXYLIC ACID TRANSPORTER PROTEIN HOMOLOG"/>
    <property type="match status" value="1"/>
</dbReference>
<evidence type="ECO:0000313" key="9">
    <source>
        <dbReference type="Proteomes" id="UP000382040"/>
    </source>
</evidence>
<feature type="transmembrane region" description="Helical" evidence="6">
    <location>
        <begin position="177"/>
        <end position="199"/>
    </location>
</feature>
<feature type="transmembrane region" description="Helical" evidence="6">
    <location>
        <begin position="295"/>
        <end position="313"/>
    </location>
</feature>
<protein>
    <submittedName>
        <fullName evidence="8">MFS transporter</fullName>
    </submittedName>
</protein>
<feature type="transmembrane region" description="Helical" evidence="6">
    <location>
        <begin position="345"/>
        <end position="370"/>
    </location>
</feature>
<dbReference type="InterPro" id="IPR020846">
    <property type="entry name" value="MFS_dom"/>
</dbReference>
<keyword evidence="9" id="KW-1185">Reference proteome</keyword>
<accession>A0A5E5BSQ2</accession>
<dbReference type="GO" id="GO:0046943">
    <property type="term" value="F:carboxylic acid transmembrane transporter activity"/>
    <property type="evidence" value="ECO:0007669"/>
    <property type="project" value="TreeGrafter"/>
</dbReference>
<feature type="transmembrane region" description="Helical" evidence="6">
    <location>
        <begin position="262"/>
        <end position="283"/>
    </location>
</feature>
<feature type="region of interest" description="Disordered" evidence="5">
    <location>
        <begin position="438"/>
        <end position="460"/>
    </location>
</feature>
<gene>
    <name evidence="8" type="ORF">PBR20603_02802</name>
</gene>
<dbReference type="SUPFAM" id="SSF103473">
    <property type="entry name" value="MFS general substrate transporter"/>
    <property type="match status" value="1"/>
</dbReference>
<dbReference type="InterPro" id="IPR005829">
    <property type="entry name" value="Sugar_transporter_CS"/>
</dbReference>
<dbReference type="PROSITE" id="PS00217">
    <property type="entry name" value="SUGAR_TRANSPORT_2"/>
    <property type="match status" value="1"/>
</dbReference>
<keyword evidence="4 6" id="KW-0472">Membrane</keyword>
<dbReference type="CDD" id="cd17365">
    <property type="entry name" value="MFS_PcaK_like"/>
    <property type="match status" value="1"/>
</dbReference>
<feature type="transmembrane region" description="Helical" evidence="6">
    <location>
        <begin position="411"/>
        <end position="432"/>
    </location>
</feature>
<keyword evidence="3 6" id="KW-1133">Transmembrane helix</keyword>
<evidence type="ECO:0000256" key="5">
    <source>
        <dbReference type="SAM" id="MobiDB-lite"/>
    </source>
</evidence>
<evidence type="ECO:0000256" key="3">
    <source>
        <dbReference type="ARBA" id="ARBA00022989"/>
    </source>
</evidence>
<dbReference type="Gene3D" id="1.20.1250.20">
    <property type="entry name" value="MFS general substrate transporter like domains"/>
    <property type="match status" value="1"/>
</dbReference>
<dbReference type="PROSITE" id="PS50850">
    <property type="entry name" value="MFS"/>
    <property type="match status" value="1"/>
</dbReference>
<dbReference type="GO" id="GO:0005886">
    <property type="term" value="C:plasma membrane"/>
    <property type="evidence" value="ECO:0007669"/>
    <property type="project" value="TreeGrafter"/>
</dbReference>
<comment type="subcellular location">
    <subcellularLocation>
        <location evidence="1">Membrane</location>
        <topology evidence="1">Multi-pass membrane protein</topology>
    </subcellularLocation>
</comment>
<dbReference type="EMBL" id="CABPST010000006">
    <property type="protein sequence ID" value="VVE88839.1"/>
    <property type="molecule type" value="Genomic_DNA"/>
</dbReference>
<feature type="transmembrane region" description="Helical" evidence="6">
    <location>
        <begin position="91"/>
        <end position="110"/>
    </location>
</feature>